<evidence type="ECO:0000313" key="2">
    <source>
        <dbReference type="EMBL" id="KAI0519619.1"/>
    </source>
</evidence>
<comment type="caution">
    <text evidence="2">The sequence shown here is derived from an EMBL/GenBank/DDBJ whole genome shotgun (WGS) entry which is preliminary data.</text>
</comment>
<dbReference type="PANTHER" id="PTHR31635">
    <property type="entry name" value="REVERSE TRANSCRIPTASE DOMAIN-CONTAINING PROTEIN-RELATED"/>
    <property type="match status" value="1"/>
</dbReference>
<dbReference type="SUPFAM" id="SSF56219">
    <property type="entry name" value="DNase I-like"/>
    <property type="match status" value="1"/>
</dbReference>
<dbReference type="InterPro" id="IPR036691">
    <property type="entry name" value="Endo/exonu/phosph_ase_sf"/>
</dbReference>
<dbReference type="Gene3D" id="3.60.10.10">
    <property type="entry name" value="Endonuclease/exonuclease/phosphatase"/>
    <property type="match status" value="1"/>
</dbReference>
<evidence type="ECO:0000313" key="3">
    <source>
        <dbReference type="Proteomes" id="UP000829196"/>
    </source>
</evidence>
<proteinExistence type="predicted"/>
<reference evidence="2" key="1">
    <citation type="journal article" date="2022" name="Front. Genet.">
        <title>Chromosome-Scale Assembly of the Dendrobium nobile Genome Provides Insights Into the Molecular Mechanism of the Biosynthesis of the Medicinal Active Ingredient of Dendrobium.</title>
        <authorList>
            <person name="Xu Q."/>
            <person name="Niu S.-C."/>
            <person name="Li K.-L."/>
            <person name="Zheng P.-J."/>
            <person name="Zhang X.-J."/>
            <person name="Jia Y."/>
            <person name="Liu Y."/>
            <person name="Niu Y.-X."/>
            <person name="Yu L.-H."/>
            <person name="Chen D.-F."/>
            <person name="Zhang G.-Q."/>
        </authorList>
    </citation>
    <scope>NUCLEOTIDE SEQUENCE</scope>
    <source>
        <tissue evidence="2">Leaf</tissue>
    </source>
</reference>
<dbReference type="CDD" id="cd01650">
    <property type="entry name" value="RT_nLTR_like"/>
    <property type="match status" value="1"/>
</dbReference>
<accession>A0A8T3BTB6</accession>
<dbReference type="Proteomes" id="UP000829196">
    <property type="component" value="Unassembled WGS sequence"/>
</dbReference>
<sequence>MNSIIFWNCRGSKKREATLYLKEIIKDHKVFFVGLIETKVSSMDKESFTRMMGQDWDFFLLPSAGLSGGIMVKWRSDLASFSVVKTSEQCVMGELNVFNRGVWMITTVYASKETLRRRCLWDLVQGAAQSNIPSIIGGDFNYILYKEDKKEGRRFKFNQGSLEMVKFMNENDYHEVGFVGPRFTWCNNKKGGERILERLDRCLLNSMAINKIQITLVRHLARVASDHCPIALKVFETACKGRSGFKFEDTWLSFKAAEHIVANRWRKTVLGDDMEILNKKCKRTLKDLFYWSNTRLKEFSLEKDILKAEIVKLQEEESEFGWLTEEKLWLLKVKVKELNLVLNNLNTWWKQRAKAKWINEVKDSNGILTEDMKEIEEVFRRFFQEKWKYRNCSFSGWPEPRKVLDDCDSELLIKDLEEAEIKEIIFNLGNNKSLGFDGITHSFFKAFWNTIRMDVVNAVKQFFVTGLINKEWKDPLIVLIPKSPNPSTPSAYRPISLCNTIYKIAAKVLLNRMLGIIPKIISEEQAAFVRGRAISDHLLLAQEAFNKMRLSKACNGFLAIKVGMEQEYDSMCWSTLEKMMLDSGFPSRFVHLVLECVTTPRSNKRINAWGNKFISLAGRLVLIKSVALSLPLFVMTHSLIPMKILLEFEKMCRDFIWNKVDGNRGIHYVSWEQLCKPKQFGGWDVHSVVDRKDAMKAKIAWKLIDKPDSFLSRHLIAKYGVKWWSYGLSRNSSSTWKLMSSGWKALKDHVRWRIGNGCKIKVLKDTWILDKPLLKWPKFVGYFEDEDASLDGFISDGCWDRGKLGRFFRTDLVALICENLGRSKNWVIYQSSGLSSYEWQRPPPDWIKTNFDASLKGNYEAGIGGIARDYKGRFLLAFGIKKMHWDIAQLELSGASAITEIIRDRFDDIGGIIVEGDNKNVIKFLHNLHSTPKKLDRRLDLEDSSFLNKMETDSSSRAFIDPRFIEATDQAAYLQYKTIRITLSRTVNP</sequence>
<dbReference type="PANTHER" id="PTHR31635:SF196">
    <property type="entry name" value="REVERSE TRANSCRIPTASE DOMAIN-CONTAINING PROTEIN-RELATED"/>
    <property type="match status" value="1"/>
</dbReference>
<protein>
    <recommendedName>
        <fullName evidence="1">Endonuclease/exonuclease/phosphatase domain-containing protein</fullName>
    </recommendedName>
</protein>
<feature type="domain" description="Endonuclease/exonuclease/phosphatase" evidence="1">
    <location>
        <begin position="7"/>
        <end position="227"/>
    </location>
</feature>
<dbReference type="EMBL" id="JAGYWB010000006">
    <property type="protein sequence ID" value="KAI0519619.1"/>
    <property type="molecule type" value="Genomic_DNA"/>
</dbReference>
<dbReference type="GO" id="GO:0003824">
    <property type="term" value="F:catalytic activity"/>
    <property type="evidence" value="ECO:0007669"/>
    <property type="project" value="InterPro"/>
</dbReference>
<dbReference type="InterPro" id="IPR005135">
    <property type="entry name" value="Endo/exonuclease/phosphatase"/>
</dbReference>
<name>A0A8T3BTB6_DENNO</name>
<evidence type="ECO:0000259" key="1">
    <source>
        <dbReference type="Pfam" id="PF03372"/>
    </source>
</evidence>
<dbReference type="OrthoDB" id="690282at2759"/>
<gene>
    <name evidence="2" type="ORF">KFK09_007073</name>
</gene>
<dbReference type="AlphaFoldDB" id="A0A8T3BTB6"/>
<organism evidence="2 3">
    <name type="scientific">Dendrobium nobile</name>
    <name type="common">Orchid</name>
    <dbReference type="NCBI Taxonomy" id="94219"/>
    <lineage>
        <taxon>Eukaryota</taxon>
        <taxon>Viridiplantae</taxon>
        <taxon>Streptophyta</taxon>
        <taxon>Embryophyta</taxon>
        <taxon>Tracheophyta</taxon>
        <taxon>Spermatophyta</taxon>
        <taxon>Magnoliopsida</taxon>
        <taxon>Liliopsida</taxon>
        <taxon>Asparagales</taxon>
        <taxon>Orchidaceae</taxon>
        <taxon>Epidendroideae</taxon>
        <taxon>Malaxideae</taxon>
        <taxon>Dendrobiinae</taxon>
        <taxon>Dendrobium</taxon>
    </lineage>
</organism>
<dbReference type="Pfam" id="PF03372">
    <property type="entry name" value="Exo_endo_phos"/>
    <property type="match status" value="1"/>
</dbReference>
<keyword evidence="3" id="KW-1185">Reference proteome</keyword>